<organism evidence="3 4">
    <name type="scientific">Heterodera trifolii</name>
    <dbReference type="NCBI Taxonomy" id="157864"/>
    <lineage>
        <taxon>Eukaryota</taxon>
        <taxon>Metazoa</taxon>
        <taxon>Ecdysozoa</taxon>
        <taxon>Nematoda</taxon>
        <taxon>Chromadorea</taxon>
        <taxon>Rhabditida</taxon>
        <taxon>Tylenchina</taxon>
        <taxon>Tylenchomorpha</taxon>
        <taxon>Tylenchoidea</taxon>
        <taxon>Heteroderidae</taxon>
        <taxon>Heteroderinae</taxon>
        <taxon>Heterodera</taxon>
    </lineage>
</organism>
<evidence type="ECO:0000313" key="3">
    <source>
        <dbReference type="EMBL" id="KAL3120837.1"/>
    </source>
</evidence>
<evidence type="ECO:0000259" key="2">
    <source>
        <dbReference type="PROSITE" id="PS51857"/>
    </source>
</evidence>
<name>A0ABD2M157_9BILA</name>
<sequence length="225" mass="25200">MTTTDEKQLQVVVAGNEKQLQLVVAGNEKKQNKKSEVVAANEKKQIKKSEVDFPVVLKRGVQGRVKWYSPEDAYGFIHRYDVDEDIFVHGSSIVRFNIRNKNQHPVLSIQQEVEFDVIKVRKGLEARCVSGPGGRLVGRFFNIPRRSVSGAKRHKHAVNGGLRSIRQRSDGEASEKEKGRVDSNKKAAVEKNTEDTTAEMANMRLNDDKNDSGTVADTEEAKPTE</sequence>
<protein>
    <recommendedName>
        <fullName evidence="2">CSD domain-containing protein</fullName>
    </recommendedName>
</protein>
<feature type="compositionally biased region" description="Basic and acidic residues" evidence="1">
    <location>
        <begin position="167"/>
        <end position="194"/>
    </location>
</feature>
<proteinExistence type="predicted"/>
<dbReference type="EMBL" id="JBICBT010000207">
    <property type="protein sequence ID" value="KAL3120837.1"/>
    <property type="molecule type" value="Genomic_DNA"/>
</dbReference>
<evidence type="ECO:0000313" key="4">
    <source>
        <dbReference type="Proteomes" id="UP001620626"/>
    </source>
</evidence>
<feature type="region of interest" description="Disordered" evidence="1">
    <location>
        <begin position="148"/>
        <end position="225"/>
    </location>
</feature>
<keyword evidence="4" id="KW-1185">Reference proteome</keyword>
<dbReference type="SMART" id="SM00357">
    <property type="entry name" value="CSP"/>
    <property type="match status" value="1"/>
</dbReference>
<evidence type="ECO:0000256" key="1">
    <source>
        <dbReference type="SAM" id="MobiDB-lite"/>
    </source>
</evidence>
<comment type="caution">
    <text evidence="3">The sequence shown here is derived from an EMBL/GenBank/DDBJ whole genome shotgun (WGS) entry which is preliminary data.</text>
</comment>
<dbReference type="AlphaFoldDB" id="A0ABD2M157"/>
<dbReference type="Proteomes" id="UP001620626">
    <property type="component" value="Unassembled WGS sequence"/>
</dbReference>
<dbReference type="InterPro" id="IPR050181">
    <property type="entry name" value="Cold_shock_domain"/>
</dbReference>
<dbReference type="InterPro" id="IPR002059">
    <property type="entry name" value="CSP_DNA-bd"/>
</dbReference>
<reference evidence="3 4" key="1">
    <citation type="submission" date="2024-10" db="EMBL/GenBank/DDBJ databases">
        <authorList>
            <person name="Kim D."/>
        </authorList>
    </citation>
    <scope>NUCLEOTIDE SEQUENCE [LARGE SCALE GENOMIC DNA]</scope>
    <source>
        <strain evidence="3">BH-2024</strain>
    </source>
</reference>
<dbReference type="Pfam" id="PF00313">
    <property type="entry name" value="CSD"/>
    <property type="match status" value="1"/>
</dbReference>
<dbReference type="Gene3D" id="2.40.50.140">
    <property type="entry name" value="Nucleic acid-binding proteins"/>
    <property type="match status" value="1"/>
</dbReference>
<dbReference type="InterPro" id="IPR019844">
    <property type="entry name" value="CSD_CS"/>
</dbReference>
<gene>
    <name evidence="3" type="ORF">niasHT_008129</name>
</gene>
<dbReference type="InterPro" id="IPR012340">
    <property type="entry name" value="NA-bd_OB-fold"/>
</dbReference>
<dbReference type="PANTHER" id="PTHR11544">
    <property type="entry name" value="COLD SHOCK DOMAIN CONTAINING PROTEINS"/>
    <property type="match status" value="1"/>
</dbReference>
<feature type="domain" description="CSD" evidence="2">
    <location>
        <begin position="60"/>
        <end position="131"/>
    </location>
</feature>
<dbReference type="SUPFAM" id="SSF50249">
    <property type="entry name" value="Nucleic acid-binding proteins"/>
    <property type="match status" value="1"/>
</dbReference>
<dbReference type="PROSITE" id="PS00352">
    <property type="entry name" value="CSD_1"/>
    <property type="match status" value="1"/>
</dbReference>
<dbReference type="InterPro" id="IPR011129">
    <property type="entry name" value="CSD"/>
</dbReference>
<dbReference type="PROSITE" id="PS51857">
    <property type="entry name" value="CSD_2"/>
    <property type="match status" value="1"/>
</dbReference>
<dbReference type="CDD" id="cd04458">
    <property type="entry name" value="CSP_CDS"/>
    <property type="match status" value="1"/>
</dbReference>
<accession>A0ABD2M157</accession>